<feature type="coiled-coil region" evidence="1">
    <location>
        <begin position="158"/>
        <end position="192"/>
    </location>
</feature>
<protein>
    <submittedName>
        <fullName evidence="3">Uncharacterized protein</fullName>
    </submittedName>
</protein>
<sequence>MSSPLRETVPPFTIKQNHPRNKGLSVLGLDTPEVERWIAGEGLDKYSAVKFPADSSDEDEMEDAGKLKGGRMEELTGQGNNKKLPRLRALSVQITPRKTAWAASPLRHSIAEGSPGLNGVTGLLHALISDAMLDFQQETRAELVGLHLDLVRMGRGWRREMRAAMQEYVGDLKELKEENQRLREENERLRRVY</sequence>
<comment type="caution">
    <text evidence="3">The sequence shown here is derived from an EMBL/GenBank/DDBJ whole genome shotgun (WGS) entry which is preliminary data.</text>
</comment>
<feature type="compositionally biased region" description="Basic and acidic residues" evidence="2">
    <location>
        <begin position="63"/>
        <end position="74"/>
    </location>
</feature>
<name>A0AAD4QSA9_9AGAM</name>
<evidence type="ECO:0000313" key="3">
    <source>
        <dbReference type="EMBL" id="KAI0306706.1"/>
    </source>
</evidence>
<keyword evidence="4" id="KW-1185">Reference proteome</keyword>
<evidence type="ECO:0000313" key="4">
    <source>
        <dbReference type="Proteomes" id="UP001203297"/>
    </source>
</evidence>
<keyword evidence="1" id="KW-0175">Coiled coil</keyword>
<dbReference type="EMBL" id="WTXG01000003">
    <property type="protein sequence ID" value="KAI0306706.1"/>
    <property type="molecule type" value="Genomic_DNA"/>
</dbReference>
<gene>
    <name evidence="3" type="ORF">B0F90DRAFT_799920</name>
</gene>
<dbReference type="AlphaFoldDB" id="A0AAD4QSA9"/>
<organism evidence="3 4">
    <name type="scientific">Multifurca ochricompacta</name>
    <dbReference type="NCBI Taxonomy" id="376703"/>
    <lineage>
        <taxon>Eukaryota</taxon>
        <taxon>Fungi</taxon>
        <taxon>Dikarya</taxon>
        <taxon>Basidiomycota</taxon>
        <taxon>Agaricomycotina</taxon>
        <taxon>Agaricomycetes</taxon>
        <taxon>Russulales</taxon>
        <taxon>Russulaceae</taxon>
        <taxon>Multifurca</taxon>
    </lineage>
</organism>
<evidence type="ECO:0000256" key="2">
    <source>
        <dbReference type="SAM" id="MobiDB-lite"/>
    </source>
</evidence>
<feature type="region of interest" description="Disordered" evidence="2">
    <location>
        <begin position="1"/>
        <end position="26"/>
    </location>
</feature>
<evidence type="ECO:0000256" key="1">
    <source>
        <dbReference type="SAM" id="Coils"/>
    </source>
</evidence>
<accession>A0AAD4QSA9</accession>
<proteinExistence type="predicted"/>
<dbReference type="Proteomes" id="UP001203297">
    <property type="component" value="Unassembled WGS sequence"/>
</dbReference>
<reference evidence="3" key="1">
    <citation type="journal article" date="2022" name="New Phytol.">
        <title>Evolutionary transition to the ectomycorrhizal habit in the genomes of a hyperdiverse lineage of mushroom-forming fungi.</title>
        <authorList>
            <person name="Looney B."/>
            <person name="Miyauchi S."/>
            <person name="Morin E."/>
            <person name="Drula E."/>
            <person name="Courty P.E."/>
            <person name="Kohler A."/>
            <person name="Kuo A."/>
            <person name="LaButti K."/>
            <person name="Pangilinan J."/>
            <person name="Lipzen A."/>
            <person name="Riley R."/>
            <person name="Andreopoulos W."/>
            <person name="He G."/>
            <person name="Johnson J."/>
            <person name="Nolan M."/>
            <person name="Tritt A."/>
            <person name="Barry K.W."/>
            <person name="Grigoriev I.V."/>
            <person name="Nagy L.G."/>
            <person name="Hibbett D."/>
            <person name="Henrissat B."/>
            <person name="Matheny P.B."/>
            <person name="Labbe J."/>
            <person name="Martin F.M."/>
        </authorList>
    </citation>
    <scope>NUCLEOTIDE SEQUENCE</scope>
    <source>
        <strain evidence="3">BPL690</strain>
    </source>
</reference>
<feature type="region of interest" description="Disordered" evidence="2">
    <location>
        <begin position="53"/>
        <end position="79"/>
    </location>
</feature>